<gene>
    <name evidence="2" type="ORF">HQ497_07295</name>
</gene>
<sequence>MELHTLAREAAANLLKLGQTVAVAESSTAGLISASLLAIPGASAYYAGGSVIYTRLSRKRFLTLDPARLAGLAPLSEEMVRVFADAARTSLNAEWGLAELGAAGPTGTPYGHPPGVSVIGVSGPVNLSMRIETHSADREQNMWHFTQEALKLLARATAQALTLPPAFAAQKTPINN</sequence>
<comment type="caution">
    <text evidence="2">The sequence shown here is derived from an EMBL/GenBank/DDBJ whole genome shotgun (WGS) entry which is preliminary data.</text>
</comment>
<dbReference type="Proteomes" id="UP000754644">
    <property type="component" value="Unassembled WGS sequence"/>
</dbReference>
<dbReference type="InterPro" id="IPR008136">
    <property type="entry name" value="CinA_C"/>
</dbReference>
<evidence type="ECO:0000259" key="1">
    <source>
        <dbReference type="Pfam" id="PF02464"/>
    </source>
</evidence>
<accession>A0A972VYU9</accession>
<name>A0A972VYU9_9GAMM</name>
<reference evidence="2" key="1">
    <citation type="submission" date="2020-05" db="EMBL/GenBank/DDBJ databases">
        <title>Sulfur intermediates as new biogeochemical hubs in an aquatic model microbial ecosystem.</title>
        <authorList>
            <person name="Vigneron A."/>
        </authorList>
    </citation>
    <scope>NUCLEOTIDE SEQUENCE</scope>
    <source>
        <strain evidence="2">Bin.250</strain>
    </source>
</reference>
<dbReference type="AlphaFoldDB" id="A0A972VYU9"/>
<dbReference type="Gene3D" id="3.90.950.20">
    <property type="entry name" value="CinA-like"/>
    <property type="match status" value="1"/>
</dbReference>
<organism evidence="2 3">
    <name type="scientific">SAR86 cluster bacterium</name>
    <dbReference type="NCBI Taxonomy" id="2030880"/>
    <lineage>
        <taxon>Bacteria</taxon>
        <taxon>Pseudomonadati</taxon>
        <taxon>Pseudomonadota</taxon>
        <taxon>Gammaproteobacteria</taxon>
        <taxon>SAR86 cluster</taxon>
    </lineage>
</organism>
<dbReference type="EMBL" id="JABMOJ010000271">
    <property type="protein sequence ID" value="NQV65152.1"/>
    <property type="molecule type" value="Genomic_DNA"/>
</dbReference>
<dbReference type="SUPFAM" id="SSF142433">
    <property type="entry name" value="CinA-like"/>
    <property type="match status" value="1"/>
</dbReference>
<dbReference type="Pfam" id="PF02464">
    <property type="entry name" value="CinA"/>
    <property type="match status" value="1"/>
</dbReference>
<dbReference type="InterPro" id="IPR036653">
    <property type="entry name" value="CinA-like_C"/>
</dbReference>
<protein>
    <submittedName>
        <fullName evidence="2">CinA family protein</fullName>
    </submittedName>
</protein>
<proteinExistence type="predicted"/>
<evidence type="ECO:0000313" key="2">
    <source>
        <dbReference type="EMBL" id="NQV65152.1"/>
    </source>
</evidence>
<feature type="domain" description="CinA C-terminal" evidence="1">
    <location>
        <begin position="5"/>
        <end position="155"/>
    </location>
</feature>
<evidence type="ECO:0000313" key="3">
    <source>
        <dbReference type="Proteomes" id="UP000754644"/>
    </source>
</evidence>